<evidence type="ECO:0000313" key="23">
    <source>
        <dbReference type="EMBL" id="KAG8452059.1"/>
    </source>
</evidence>
<keyword evidence="10" id="KW-0325">Glycoprotein</keyword>
<gene>
    <name evidence="23" type="ORF">GDO86_004017</name>
</gene>
<dbReference type="GO" id="GO:0007585">
    <property type="term" value="P:respiratory gaseous exchange by respiratory system"/>
    <property type="evidence" value="ECO:0007669"/>
    <property type="project" value="UniProtKB-KW"/>
</dbReference>
<organism evidence="23 24">
    <name type="scientific">Hymenochirus boettgeri</name>
    <name type="common">Congo dwarf clawed frog</name>
    <dbReference type="NCBI Taxonomy" id="247094"/>
    <lineage>
        <taxon>Eukaryota</taxon>
        <taxon>Metazoa</taxon>
        <taxon>Chordata</taxon>
        <taxon>Craniata</taxon>
        <taxon>Vertebrata</taxon>
        <taxon>Euteleostomi</taxon>
        <taxon>Amphibia</taxon>
        <taxon>Batrachia</taxon>
        <taxon>Anura</taxon>
        <taxon>Pipoidea</taxon>
        <taxon>Pipidae</taxon>
        <taxon>Pipinae</taxon>
        <taxon>Hymenochirus</taxon>
    </lineage>
</organism>
<evidence type="ECO:0000256" key="1">
    <source>
        <dbReference type="ARBA" id="ARBA00004364"/>
    </source>
</evidence>
<evidence type="ECO:0000256" key="19">
    <source>
        <dbReference type="PIRNR" id="PIRNR002431"/>
    </source>
</evidence>
<dbReference type="Pfam" id="PF03489">
    <property type="entry name" value="SapB_2"/>
    <property type="match status" value="3"/>
</dbReference>
<evidence type="ECO:0000256" key="5">
    <source>
        <dbReference type="ARBA" id="ARBA00022525"/>
    </source>
</evidence>
<protein>
    <recommendedName>
        <fullName evidence="16">Prosaposin</fullName>
    </recommendedName>
    <alternativeName>
        <fullName evidence="17">Pulmonary surfactant-associated protein B</fullName>
    </alternativeName>
    <alternativeName>
        <fullName evidence="18">Pulmonary surfactant-associated proteolipid SPL(Phe)</fullName>
    </alternativeName>
</protein>
<dbReference type="SUPFAM" id="SSF47862">
    <property type="entry name" value="Saposin"/>
    <property type="match status" value="4"/>
</dbReference>
<evidence type="ECO:0000256" key="11">
    <source>
        <dbReference type="ARBA" id="ARBA00023228"/>
    </source>
</evidence>
<feature type="disulfide bond" evidence="20">
    <location>
        <begin position="66"/>
        <end position="132"/>
    </location>
</feature>
<keyword evidence="9 20" id="KW-1015">Disulfide bond</keyword>
<reference evidence="23" key="1">
    <citation type="thesis" date="2020" institute="ProQuest LLC" country="789 East Eisenhower Parkway, Ann Arbor, MI, USA">
        <title>Comparative Genomics and Chromosome Evolution.</title>
        <authorList>
            <person name="Mudd A.B."/>
        </authorList>
    </citation>
    <scope>NUCLEOTIDE SEQUENCE</scope>
    <source>
        <strain evidence="23">Female2</strain>
        <tissue evidence="23">Blood</tissue>
    </source>
</reference>
<comment type="function">
    <text evidence="13">Pulmonary surfactant-associated proteins promote alveolar stability by lowering the surface tension at the air-liquid interface in the peripheral air spaces. SP-B increases the collapse pressure of palmitic acid to nearly 70 millinewtons per meter.</text>
</comment>
<feature type="domain" description="Saposin A-type" evidence="22">
    <location>
        <begin position="18"/>
        <end position="58"/>
    </location>
</feature>
<dbReference type="PIRSF" id="PIRSF002431">
    <property type="entry name" value="Saposin"/>
    <property type="match status" value="1"/>
</dbReference>
<evidence type="ECO:0000256" key="7">
    <source>
        <dbReference type="ARBA" id="ARBA00022729"/>
    </source>
</evidence>
<feature type="disulfide bond" evidence="20">
    <location>
        <begin position="313"/>
        <end position="377"/>
    </location>
</feature>
<proteinExistence type="predicted"/>
<comment type="caution">
    <text evidence="23">The sequence shown here is derived from an EMBL/GenBank/DDBJ whole genome shotgun (WGS) entry which is preliminary data.</text>
</comment>
<feature type="disulfide bond" evidence="20">
    <location>
        <begin position="310"/>
        <end position="383"/>
    </location>
</feature>
<keyword evidence="24" id="KW-1185">Reference proteome</keyword>
<dbReference type="InterPro" id="IPR007856">
    <property type="entry name" value="SapB_1"/>
</dbReference>
<feature type="disulfide bond" evidence="20">
    <location>
        <begin position="226"/>
        <end position="237"/>
    </location>
</feature>
<dbReference type="Pfam" id="PF05184">
    <property type="entry name" value="SapB_1"/>
    <property type="match status" value="3"/>
</dbReference>
<evidence type="ECO:0000256" key="6">
    <source>
        <dbReference type="ARBA" id="ARBA00022713"/>
    </source>
</evidence>
<dbReference type="GO" id="GO:0007193">
    <property type="term" value="P:adenylate cyclase-inhibiting G protein-coupled receptor signaling pathway"/>
    <property type="evidence" value="ECO:0007669"/>
    <property type="project" value="UniProtKB-UniRule"/>
</dbReference>
<comment type="function">
    <text evidence="12">Saposin-A and saposin-C stimulate the hydrolysis of glucosylceramide by beta-glucosylceramidase (EC 3.2.1.45) and galactosylceramide by beta-galactosylceramidase (EC 3.2.1.46). Saposin-C apparently acts by combining with the enzyme and acidic lipid to form an activated complex, rather than by solubilizing the substrate.</text>
</comment>
<dbReference type="Pfam" id="PF02199">
    <property type="entry name" value="SapA"/>
    <property type="match status" value="2"/>
</dbReference>
<dbReference type="InterPro" id="IPR008138">
    <property type="entry name" value="SapB_2"/>
</dbReference>
<feature type="domain" description="Saposin A-type" evidence="22">
    <location>
        <begin position="486"/>
        <end position="522"/>
    </location>
</feature>
<dbReference type="FunFam" id="1.10.225.10:FF:000002">
    <property type="entry name" value="prosaposin isoform X2"/>
    <property type="match status" value="3"/>
</dbReference>
<dbReference type="Gene3D" id="1.10.225.10">
    <property type="entry name" value="Saposin-like"/>
    <property type="match status" value="4"/>
</dbReference>
<comment type="subunit">
    <text evidence="3">Homodimer; disulfide-linked.</text>
</comment>
<dbReference type="PROSITE" id="PS51110">
    <property type="entry name" value="SAP_A"/>
    <property type="match status" value="2"/>
</dbReference>
<feature type="disulfide bond" evidence="20">
    <location>
        <begin position="63"/>
        <end position="138"/>
    </location>
</feature>
<dbReference type="PANTHER" id="PTHR11480:SF36">
    <property type="entry name" value="PROSAPOSIN"/>
    <property type="match status" value="1"/>
</dbReference>
<dbReference type="InterPro" id="IPR008373">
    <property type="entry name" value="Saposin"/>
</dbReference>
<feature type="domain" description="Saposin B-type" evidence="21">
    <location>
        <begin position="403"/>
        <end position="484"/>
    </location>
</feature>
<evidence type="ECO:0000256" key="17">
    <source>
        <dbReference type="ARBA" id="ARBA00041094"/>
    </source>
</evidence>
<keyword evidence="4" id="KW-0767">Surface film</keyword>
<evidence type="ECO:0000256" key="16">
    <source>
        <dbReference type="ARBA" id="ARBA00040265"/>
    </source>
</evidence>
<feature type="disulfide bond" evidence="20">
    <location>
        <begin position="438"/>
        <end position="449"/>
    </location>
</feature>
<evidence type="ECO:0000256" key="3">
    <source>
        <dbReference type="ARBA" id="ARBA00011748"/>
    </source>
</evidence>
<feature type="disulfide bond" evidence="20">
    <location>
        <begin position="94"/>
        <end position="106"/>
    </location>
</feature>
<feature type="disulfide bond" evidence="20">
    <location>
        <begin position="194"/>
        <end position="269"/>
    </location>
</feature>
<evidence type="ECO:0000313" key="24">
    <source>
        <dbReference type="Proteomes" id="UP000812440"/>
    </source>
</evidence>
<evidence type="ECO:0000256" key="20">
    <source>
        <dbReference type="PIRSR" id="PIRSR002431-1"/>
    </source>
</evidence>
<evidence type="ECO:0000256" key="15">
    <source>
        <dbReference type="ARBA" id="ARBA00037606"/>
    </source>
</evidence>
<dbReference type="PANTHER" id="PTHR11480">
    <property type="entry name" value="SAPOSIN-RELATED"/>
    <property type="match status" value="1"/>
</dbReference>
<evidence type="ECO:0000256" key="10">
    <source>
        <dbReference type="ARBA" id="ARBA00023180"/>
    </source>
</evidence>
<dbReference type="EMBL" id="JAACNH010000002">
    <property type="protein sequence ID" value="KAG8452059.1"/>
    <property type="molecule type" value="Genomic_DNA"/>
</dbReference>
<evidence type="ECO:0000259" key="21">
    <source>
        <dbReference type="PROSITE" id="PS50015"/>
    </source>
</evidence>
<comment type="function">
    <text evidence="15">Saposin-B stimulates the hydrolysis of galacto-cerebroside sulfate by arylsulfatase A (EC 3.1.6.8), GM1 gangliosides by beta-galactosidase (EC 3.2.1.23) and globotriaosylceramide by alpha-galactosidase A (EC 3.2.1.22). Saposin-B forms a solubilizing complex with the substrates of the sphingolipid hydrolases.</text>
</comment>
<keyword evidence="5" id="KW-0964">Secreted</keyword>
<evidence type="ECO:0000256" key="18">
    <source>
        <dbReference type="ARBA" id="ARBA00041785"/>
    </source>
</evidence>
<dbReference type="InterPro" id="IPR008139">
    <property type="entry name" value="SaposinB_dom"/>
</dbReference>
<feature type="disulfide bond" evidence="20">
    <location>
        <begin position="407"/>
        <end position="480"/>
    </location>
</feature>
<sequence>MKLLVVLGCVLAAVAATPLLGTEQCSKGPEVWCKNMRTASQCGAIKHCQQTVWNKPTVKSMPCDFCKEIITVVGNYLKDNITQGEIKEYINKACEMVPDPGLTAACKQVLSDYFPIVLDMLEKELSNPGVICSSLGLCQSLQQHLAILKQPKQLLTNEIPEVDASKLVYPYIANVPLLLHPQDKTFKDKNGDICSDCVQLISDVQESLRSNASFSKMLVDHILEQCNLLGAGLAEMCKNYVNQYADVGIQILLQMDQEPKQLCCLAGFCEKIKTPFQNVIPAKTMLPAAKLQPAANVKEQNPSVESNPMCTVCELMVTQIEKLLDNNRTRENILHTLEKVCKVIPTEYSQKCEDLIEEYGNAIIELLEQEASPEFICSTLGLCPAMDHLQTELIKINPVKAAAGDYCDVCKMLMRHVDQLLEKNATKERIELLLKRVCNFLPDTMKDQCNALVQEYEPLFLELLLQALDPSFICVKVHLCQGGATKVLGTEKCMWGPSYWCKDMETAANCNALEHCKRHVWN</sequence>
<keyword evidence="8" id="KW-0677">Repeat</keyword>
<dbReference type="GO" id="GO:0019216">
    <property type="term" value="P:regulation of lipid metabolic process"/>
    <property type="evidence" value="ECO:0007669"/>
    <property type="project" value="UniProtKB-UniRule"/>
</dbReference>
<keyword evidence="6" id="KW-0305">Gaseous exchange</keyword>
<evidence type="ECO:0000256" key="14">
    <source>
        <dbReference type="ARBA" id="ARBA00037231"/>
    </source>
</evidence>
<dbReference type="PRINTS" id="PR01797">
    <property type="entry name" value="SAPOSIN"/>
</dbReference>
<comment type="subcellular location">
    <subcellularLocation>
        <location evidence="2">Lysosome</location>
    </subcellularLocation>
    <subcellularLocation>
        <location evidence="1">Secreted</location>
        <location evidence="1">Extracellular space</location>
        <location evidence="1">Surface film</location>
    </subcellularLocation>
</comment>
<dbReference type="Proteomes" id="UP000812440">
    <property type="component" value="Chromosome 2"/>
</dbReference>
<evidence type="ECO:0000256" key="2">
    <source>
        <dbReference type="ARBA" id="ARBA00004371"/>
    </source>
</evidence>
<feature type="domain" description="Saposin B-type" evidence="21">
    <location>
        <begin position="59"/>
        <end position="142"/>
    </location>
</feature>
<evidence type="ECO:0000256" key="13">
    <source>
        <dbReference type="ARBA" id="ARBA00037221"/>
    </source>
</evidence>
<dbReference type="GO" id="GO:0016020">
    <property type="term" value="C:membrane"/>
    <property type="evidence" value="ECO:0007669"/>
    <property type="project" value="GOC"/>
</dbReference>
<feature type="disulfide bond" evidence="20">
    <location>
        <begin position="197"/>
        <end position="263"/>
    </location>
</feature>
<feature type="domain" description="Saposin B-type" evidence="21">
    <location>
        <begin position="306"/>
        <end position="387"/>
    </location>
</feature>
<evidence type="ECO:0000256" key="12">
    <source>
        <dbReference type="ARBA" id="ARBA00037150"/>
    </source>
</evidence>
<dbReference type="GO" id="GO:0006665">
    <property type="term" value="P:sphingolipid metabolic process"/>
    <property type="evidence" value="ECO:0007669"/>
    <property type="project" value="UniProtKB-UniRule"/>
</dbReference>
<evidence type="ECO:0000256" key="8">
    <source>
        <dbReference type="ARBA" id="ARBA00022737"/>
    </source>
</evidence>
<dbReference type="OrthoDB" id="69496at2759"/>
<dbReference type="SMART" id="SM00741">
    <property type="entry name" value="SapB"/>
    <property type="match status" value="4"/>
</dbReference>
<name>A0A8T2K442_9PIPI</name>
<dbReference type="FunFam" id="1.10.225.10:FF:000008">
    <property type="entry name" value="Pulmonary surfactant-associated protein B"/>
    <property type="match status" value="1"/>
</dbReference>
<dbReference type="InterPro" id="IPR021165">
    <property type="entry name" value="Saposin_chordata"/>
</dbReference>
<dbReference type="InterPro" id="IPR011001">
    <property type="entry name" value="Saposin-like"/>
</dbReference>
<comment type="function">
    <text evidence="14">Saposin-D is a specific sphingomyelin phosphodiesterase activator (EC 3.1.4.12).</text>
</comment>
<dbReference type="InterPro" id="IPR003119">
    <property type="entry name" value="SAP_A"/>
</dbReference>
<dbReference type="GO" id="GO:0005764">
    <property type="term" value="C:lysosome"/>
    <property type="evidence" value="ECO:0007669"/>
    <property type="project" value="UniProtKB-UniRule"/>
</dbReference>
<evidence type="ECO:0000259" key="22">
    <source>
        <dbReference type="PROSITE" id="PS51110"/>
    </source>
</evidence>
<feature type="disulfide bond" evidence="20">
    <location>
        <begin position="410"/>
        <end position="474"/>
    </location>
</feature>
<dbReference type="PROSITE" id="PS50015">
    <property type="entry name" value="SAP_B"/>
    <property type="match status" value="4"/>
</dbReference>
<dbReference type="InterPro" id="IPR051428">
    <property type="entry name" value="Sphingo_Act-Surfact_Prot"/>
</dbReference>
<accession>A0A8T2K442</accession>
<evidence type="ECO:0000256" key="4">
    <source>
        <dbReference type="ARBA" id="ARBA00022439"/>
    </source>
</evidence>
<keyword evidence="7 19" id="KW-0732">Signal</keyword>
<keyword evidence="11" id="KW-0458">Lysosome</keyword>
<feature type="disulfide bond" evidence="20">
    <location>
        <begin position="341"/>
        <end position="352"/>
    </location>
</feature>
<evidence type="ECO:0000256" key="9">
    <source>
        <dbReference type="ARBA" id="ARBA00023157"/>
    </source>
</evidence>
<dbReference type="GO" id="GO:0005576">
    <property type="term" value="C:extracellular region"/>
    <property type="evidence" value="ECO:0007669"/>
    <property type="project" value="UniProtKB-SubCell"/>
</dbReference>
<dbReference type="AlphaFoldDB" id="A0A8T2K442"/>
<feature type="signal peptide" evidence="19">
    <location>
        <begin position="1"/>
        <end position="16"/>
    </location>
</feature>
<feature type="chain" id="PRO_5035981337" description="Prosaposin" evidence="19">
    <location>
        <begin position="17"/>
        <end position="522"/>
    </location>
</feature>
<feature type="domain" description="Saposin B-type" evidence="21">
    <location>
        <begin position="190"/>
        <end position="273"/>
    </location>
</feature>
<dbReference type="SMART" id="SM00162">
    <property type="entry name" value="SAPA"/>
    <property type="match status" value="2"/>
</dbReference>